<keyword evidence="2" id="KW-1185">Reference proteome</keyword>
<evidence type="ECO:0000313" key="2">
    <source>
        <dbReference type="Proteomes" id="UP000461730"/>
    </source>
</evidence>
<reference evidence="1 2" key="1">
    <citation type="submission" date="2019-12" db="EMBL/GenBank/DDBJ databases">
        <title>Chitinophaga sp. strain ysch24 (GDMCC 1.1355), whole genome shotgun sequence.</title>
        <authorList>
            <person name="Zhang X."/>
        </authorList>
    </citation>
    <scope>NUCLEOTIDE SEQUENCE [LARGE SCALE GENOMIC DNA]</scope>
    <source>
        <strain evidence="2">ysch24</strain>
    </source>
</reference>
<dbReference type="EMBL" id="WRXN01000006">
    <property type="protein sequence ID" value="MVT09688.1"/>
    <property type="molecule type" value="Genomic_DNA"/>
</dbReference>
<sequence length="188" mass="21891">MEIIPTFGHTRAIEDCHLWTVCYPEELNDAFTNTFNKWNDTSYLVSFFEENNKDLNHPFWNSITIDEAIDQVREEARQFMGELRRIEMKKIEEGDRSLKQIFQALHKEGYILISQNVALRKGKAKYPVPPMLRLYGIALEDSCIVITGGAIKITPGMDRPHLEEQKRKLSRVQFFLKQEGIDSRDGVQ</sequence>
<comment type="caution">
    <text evidence="1">The sequence shown here is derived from an EMBL/GenBank/DDBJ whole genome shotgun (WGS) entry which is preliminary data.</text>
</comment>
<dbReference type="AlphaFoldDB" id="A0A7K1U5Q3"/>
<dbReference type="Proteomes" id="UP000461730">
    <property type="component" value="Unassembled WGS sequence"/>
</dbReference>
<protein>
    <submittedName>
        <fullName evidence="1">Uncharacterized protein</fullName>
    </submittedName>
</protein>
<dbReference type="RefSeq" id="WP_157307130.1">
    <property type="nucleotide sequence ID" value="NZ_WRXN01000006.1"/>
</dbReference>
<evidence type="ECO:0000313" key="1">
    <source>
        <dbReference type="EMBL" id="MVT09688.1"/>
    </source>
</evidence>
<accession>A0A7K1U5Q3</accession>
<name>A0A7K1U5Q3_9BACT</name>
<gene>
    <name evidence="1" type="ORF">GO493_15570</name>
</gene>
<organism evidence="1 2">
    <name type="scientific">Chitinophaga tropicalis</name>
    <dbReference type="NCBI Taxonomy" id="2683588"/>
    <lineage>
        <taxon>Bacteria</taxon>
        <taxon>Pseudomonadati</taxon>
        <taxon>Bacteroidota</taxon>
        <taxon>Chitinophagia</taxon>
        <taxon>Chitinophagales</taxon>
        <taxon>Chitinophagaceae</taxon>
        <taxon>Chitinophaga</taxon>
    </lineage>
</organism>
<proteinExistence type="predicted"/>